<evidence type="ECO:0000256" key="6">
    <source>
        <dbReference type="SAM" id="Phobius"/>
    </source>
</evidence>
<feature type="transmembrane region" description="Helical" evidence="6">
    <location>
        <begin position="12"/>
        <end position="36"/>
    </location>
</feature>
<evidence type="ECO:0000256" key="5">
    <source>
        <dbReference type="ARBA" id="ARBA00023136"/>
    </source>
</evidence>
<evidence type="ECO:0000256" key="3">
    <source>
        <dbReference type="ARBA" id="ARBA00022692"/>
    </source>
</evidence>
<gene>
    <name evidence="8" type="ORF">GCM10022277_07740</name>
</gene>
<feature type="transmembrane region" description="Helical" evidence="6">
    <location>
        <begin position="98"/>
        <end position="119"/>
    </location>
</feature>
<proteinExistence type="predicted"/>
<dbReference type="EMBL" id="BAABBN010000004">
    <property type="protein sequence ID" value="GAA3915563.1"/>
    <property type="molecule type" value="Genomic_DNA"/>
</dbReference>
<evidence type="ECO:0000259" key="7">
    <source>
        <dbReference type="Pfam" id="PF00892"/>
    </source>
</evidence>
<organism evidence="8 9">
    <name type="scientific">Litoribacillus peritrichatus</name>
    <dbReference type="NCBI Taxonomy" id="718191"/>
    <lineage>
        <taxon>Bacteria</taxon>
        <taxon>Pseudomonadati</taxon>
        <taxon>Pseudomonadota</taxon>
        <taxon>Gammaproteobacteria</taxon>
        <taxon>Oceanospirillales</taxon>
        <taxon>Oceanospirillaceae</taxon>
        <taxon>Litoribacillus</taxon>
    </lineage>
</organism>
<evidence type="ECO:0000256" key="2">
    <source>
        <dbReference type="ARBA" id="ARBA00022475"/>
    </source>
</evidence>
<keyword evidence="3 6" id="KW-0812">Transmembrane</keyword>
<dbReference type="SUPFAM" id="SSF103481">
    <property type="entry name" value="Multidrug resistance efflux transporter EmrE"/>
    <property type="match status" value="2"/>
</dbReference>
<evidence type="ECO:0000256" key="1">
    <source>
        <dbReference type="ARBA" id="ARBA00004651"/>
    </source>
</evidence>
<name>A0ABP7M6N3_9GAMM</name>
<feature type="transmembrane region" description="Helical" evidence="6">
    <location>
        <begin position="131"/>
        <end position="149"/>
    </location>
</feature>
<keyword evidence="4 6" id="KW-1133">Transmembrane helix</keyword>
<evidence type="ECO:0000256" key="4">
    <source>
        <dbReference type="ARBA" id="ARBA00022989"/>
    </source>
</evidence>
<feature type="domain" description="EamA" evidence="7">
    <location>
        <begin position="14"/>
        <end position="147"/>
    </location>
</feature>
<feature type="transmembrane region" description="Helical" evidence="6">
    <location>
        <begin position="164"/>
        <end position="184"/>
    </location>
</feature>
<keyword evidence="2" id="KW-1003">Cell membrane</keyword>
<keyword evidence="9" id="KW-1185">Reference proteome</keyword>
<keyword evidence="5 6" id="KW-0472">Membrane</keyword>
<accession>A0ABP7M6N3</accession>
<dbReference type="PANTHER" id="PTHR42920:SF11">
    <property type="entry name" value="INNER MEMBRANE PROTEIN YTFF"/>
    <property type="match status" value="1"/>
</dbReference>
<evidence type="ECO:0000313" key="9">
    <source>
        <dbReference type="Proteomes" id="UP001501565"/>
    </source>
</evidence>
<feature type="transmembrane region" description="Helical" evidence="6">
    <location>
        <begin position="282"/>
        <end position="299"/>
    </location>
</feature>
<feature type="transmembrane region" description="Helical" evidence="6">
    <location>
        <begin position="73"/>
        <end position="92"/>
    </location>
</feature>
<feature type="transmembrane region" description="Helical" evidence="6">
    <location>
        <begin position="42"/>
        <end position="61"/>
    </location>
</feature>
<reference evidence="9" key="1">
    <citation type="journal article" date="2019" name="Int. J. Syst. Evol. Microbiol.">
        <title>The Global Catalogue of Microorganisms (GCM) 10K type strain sequencing project: providing services to taxonomists for standard genome sequencing and annotation.</title>
        <authorList>
            <consortium name="The Broad Institute Genomics Platform"/>
            <consortium name="The Broad Institute Genome Sequencing Center for Infectious Disease"/>
            <person name="Wu L."/>
            <person name="Ma J."/>
        </authorList>
    </citation>
    <scope>NUCLEOTIDE SEQUENCE [LARGE SCALE GENOMIC DNA]</scope>
    <source>
        <strain evidence="9">JCM 17551</strain>
    </source>
</reference>
<feature type="transmembrane region" description="Helical" evidence="6">
    <location>
        <begin position="196"/>
        <end position="215"/>
    </location>
</feature>
<dbReference type="InterPro" id="IPR000620">
    <property type="entry name" value="EamA_dom"/>
</dbReference>
<protein>
    <submittedName>
        <fullName evidence="8">EamA family transporter</fullName>
    </submittedName>
</protein>
<evidence type="ECO:0000313" key="8">
    <source>
        <dbReference type="EMBL" id="GAA3915563.1"/>
    </source>
</evidence>
<sequence>MSSRYVSHSHFGWQGIVAIIIACFFWGTTGTAASFTPDVSPLATGAFAMGGGGVLLVVYAMNNLINDKGRLLINYKLMMSGGFSVALYPLAFYSSMRLSGVAVGTVVSIASAPFFTVLLECLISKKSLSRQWVVSFTLGAIGIVLLALSKDTHDASDSQHWDHYFGIVLGLVAGVSYAVYSWSARGMIEQGIDSKSAMACMFGLAALVLLPSLFITGENLFASNINSVVAVYMAVIPMFLGYVLFGYGLKFVEASQATLITLLEPVVATIMAVVIVRESISTMGWIGIGLILWCLWMQVPKARSKNKISLSAQLESQAMS</sequence>
<comment type="caution">
    <text evidence="8">The sequence shown here is derived from an EMBL/GenBank/DDBJ whole genome shotgun (WGS) entry which is preliminary data.</text>
</comment>
<dbReference type="Pfam" id="PF00892">
    <property type="entry name" value="EamA"/>
    <property type="match status" value="2"/>
</dbReference>
<feature type="transmembrane region" description="Helical" evidence="6">
    <location>
        <begin position="257"/>
        <end position="276"/>
    </location>
</feature>
<dbReference type="InterPro" id="IPR037185">
    <property type="entry name" value="EmrE-like"/>
</dbReference>
<dbReference type="RefSeq" id="WP_344795669.1">
    <property type="nucleotide sequence ID" value="NZ_BAABBN010000004.1"/>
</dbReference>
<dbReference type="Proteomes" id="UP001501565">
    <property type="component" value="Unassembled WGS sequence"/>
</dbReference>
<dbReference type="PANTHER" id="PTHR42920">
    <property type="entry name" value="OS03G0707200 PROTEIN-RELATED"/>
    <property type="match status" value="1"/>
</dbReference>
<feature type="transmembrane region" description="Helical" evidence="6">
    <location>
        <begin position="221"/>
        <end position="245"/>
    </location>
</feature>
<feature type="domain" description="EamA" evidence="7">
    <location>
        <begin position="165"/>
        <end position="292"/>
    </location>
</feature>
<comment type="subcellular location">
    <subcellularLocation>
        <location evidence="1">Cell membrane</location>
        <topology evidence="1">Multi-pass membrane protein</topology>
    </subcellularLocation>
</comment>
<dbReference type="InterPro" id="IPR051258">
    <property type="entry name" value="Diverse_Substrate_Transporter"/>
</dbReference>
<dbReference type="PROSITE" id="PS51257">
    <property type="entry name" value="PROKAR_LIPOPROTEIN"/>
    <property type="match status" value="1"/>
</dbReference>